<dbReference type="InterPro" id="IPR000160">
    <property type="entry name" value="GGDEF_dom"/>
</dbReference>
<dbReference type="SMART" id="SM00091">
    <property type="entry name" value="PAS"/>
    <property type="match status" value="1"/>
</dbReference>
<evidence type="ECO:0000259" key="1">
    <source>
        <dbReference type="PROSITE" id="PS50112"/>
    </source>
</evidence>
<reference evidence="5" key="1">
    <citation type="submission" date="2011-07" db="EMBL/GenBank/DDBJ databases">
        <title>Complete genome sequence of Acetobacterium woodii.</title>
        <authorList>
            <person name="Poehlein A."/>
            <person name="Schmidt S."/>
            <person name="Kaster A.-K."/>
            <person name="Goenrich M."/>
            <person name="Vollmers J."/>
            <person name="Thuermer A."/>
            <person name="Gottschalk G."/>
            <person name="Thauer R.K."/>
            <person name="Daniel R."/>
            <person name="Mueller V."/>
        </authorList>
    </citation>
    <scope>NUCLEOTIDE SEQUENCE [LARGE SCALE GENOMIC DNA]</scope>
    <source>
        <strain evidence="5">ATCC 29683 / DSM 1030 / JCM 2381 / KCTC 1655 / WB1</strain>
    </source>
</reference>
<dbReference type="Gene3D" id="3.30.450.20">
    <property type="entry name" value="PAS domain"/>
    <property type="match status" value="2"/>
</dbReference>
<reference evidence="4 5" key="2">
    <citation type="journal article" date="2012" name="PLoS ONE">
        <title>An ancient pathway combining carbon dioxide fixation with the generation and utilization of a sodium ion gradient for ATP synthesis.</title>
        <authorList>
            <person name="Poehlein A."/>
            <person name="Schmidt S."/>
            <person name="Kaster A.K."/>
            <person name="Goenrich M."/>
            <person name="Vollmers J."/>
            <person name="Thurmer A."/>
            <person name="Bertsch J."/>
            <person name="Schuchmann K."/>
            <person name="Voigt B."/>
            <person name="Hecker M."/>
            <person name="Daniel R."/>
            <person name="Thauer R.K."/>
            <person name="Gottschalk G."/>
            <person name="Muller V."/>
        </authorList>
    </citation>
    <scope>NUCLEOTIDE SEQUENCE [LARGE SCALE GENOMIC DNA]</scope>
    <source>
        <strain evidence="5">ATCC 29683 / DSM 1030 / JCM 2381 / KCTC 1655 / WB1</strain>
    </source>
</reference>
<dbReference type="InterPro" id="IPR029787">
    <property type="entry name" value="Nucleotide_cyclase"/>
</dbReference>
<dbReference type="InterPro" id="IPR035965">
    <property type="entry name" value="PAS-like_dom_sf"/>
</dbReference>
<dbReference type="PANTHER" id="PTHR46663:SF4">
    <property type="entry name" value="DIGUANYLATE CYCLASE DGCT-RELATED"/>
    <property type="match status" value="1"/>
</dbReference>
<dbReference type="CDD" id="cd01949">
    <property type="entry name" value="GGDEF"/>
    <property type="match status" value="1"/>
</dbReference>
<dbReference type="Pfam" id="PF13426">
    <property type="entry name" value="PAS_9"/>
    <property type="match status" value="1"/>
</dbReference>
<dbReference type="SMART" id="SM00267">
    <property type="entry name" value="GGDEF"/>
    <property type="match status" value="1"/>
</dbReference>
<feature type="domain" description="GGDEF" evidence="3">
    <location>
        <begin position="287"/>
        <end position="420"/>
    </location>
</feature>
<dbReference type="InterPro" id="IPR043128">
    <property type="entry name" value="Rev_trsase/Diguanyl_cyclase"/>
</dbReference>
<proteinExistence type="predicted"/>
<protein>
    <recommendedName>
        <fullName evidence="6">Diguanylate cyclase</fullName>
    </recommendedName>
</protein>
<organism evidence="4 5">
    <name type="scientific">Acetobacterium woodii (strain ATCC 29683 / DSM 1030 / JCM 2381 / KCTC 1655 / WB1)</name>
    <dbReference type="NCBI Taxonomy" id="931626"/>
    <lineage>
        <taxon>Bacteria</taxon>
        <taxon>Bacillati</taxon>
        <taxon>Bacillota</taxon>
        <taxon>Clostridia</taxon>
        <taxon>Eubacteriales</taxon>
        <taxon>Eubacteriaceae</taxon>
        <taxon>Acetobacterium</taxon>
    </lineage>
</organism>
<evidence type="ECO:0000313" key="4">
    <source>
        <dbReference type="EMBL" id="AFA48570.1"/>
    </source>
</evidence>
<dbReference type="HOGENOM" id="CLU_000445_11_4_9"/>
<sequence>MENIKEVDLLLKDLNIVTYQREADTNWSFIDLSDTMERVTGYPAADFINGGKRSFAEMVHLDGISDIKKKMLVSFDNQTPFEVEYRLENANGKMVWILEKGIGIYDQNGILLRIDGVLIKIAKNREIDEKFQILQQTVEQAPESIIITEPDGSICYVNKTFCDTTGYTKEEIIGENPRILKLNLETNINYKSLWNDIVSGREWRGIFQNKKKNGQEYWERSTIAPLYDEEGQLLKFIGIKKDISEEHANSVELDRLYRIDMLTKVYNRRSFFELAEEAFFENRQDEEDSAVMMLDIDYFKKINDAYGHTLGDMALTEFGMVCSKSIRKTDLIGRIGGEEFAIYLMATQLDNALILAKRLRHNVENIELFCENGEKVQFTVSIGVSQIMPTDNNLDDALRRADSALYEAKRKGRNRVEAAL</sequence>
<dbReference type="CDD" id="cd00130">
    <property type="entry name" value="PAS"/>
    <property type="match status" value="2"/>
</dbReference>
<dbReference type="Gene3D" id="3.30.70.270">
    <property type="match status" value="1"/>
</dbReference>
<feature type="domain" description="PAC" evidence="2">
    <location>
        <begin position="81"/>
        <end position="133"/>
    </location>
</feature>
<gene>
    <name evidence="4" type="ordered locus">Awo_c17900</name>
</gene>
<dbReference type="EMBL" id="CP002987">
    <property type="protein sequence ID" value="AFA48570.1"/>
    <property type="molecule type" value="Genomic_DNA"/>
</dbReference>
<evidence type="ECO:0000259" key="3">
    <source>
        <dbReference type="PROSITE" id="PS50887"/>
    </source>
</evidence>
<dbReference type="Pfam" id="PF00990">
    <property type="entry name" value="GGDEF"/>
    <property type="match status" value="1"/>
</dbReference>
<dbReference type="PROSITE" id="PS50113">
    <property type="entry name" value="PAC"/>
    <property type="match status" value="2"/>
</dbReference>
<dbReference type="InterPro" id="IPR013655">
    <property type="entry name" value="PAS_fold_3"/>
</dbReference>
<dbReference type="SUPFAM" id="SSF55073">
    <property type="entry name" value="Nucleotide cyclase"/>
    <property type="match status" value="1"/>
</dbReference>
<dbReference type="SUPFAM" id="SSF55785">
    <property type="entry name" value="PYP-like sensor domain (PAS domain)"/>
    <property type="match status" value="2"/>
</dbReference>
<dbReference type="SMART" id="SM00086">
    <property type="entry name" value="PAC"/>
    <property type="match status" value="2"/>
</dbReference>
<dbReference type="InterPro" id="IPR052163">
    <property type="entry name" value="DGC-Regulatory_Protein"/>
</dbReference>
<feature type="domain" description="PAC" evidence="2">
    <location>
        <begin position="201"/>
        <end position="255"/>
    </location>
</feature>
<dbReference type="InterPro" id="IPR000014">
    <property type="entry name" value="PAS"/>
</dbReference>
<dbReference type="Pfam" id="PF08447">
    <property type="entry name" value="PAS_3"/>
    <property type="match status" value="1"/>
</dbReference>
<dbReference type="AlphaFoldDB" id="H6LIJ6"/>
<dbReference type="Proteomes" id="UP000007177">
    <property type="component" value="Chromosome"/>
</dbReference>
<evidence type="ECO:0000259" key="2">
    <source>
        <dbReference type="PROSITE" id="PS50113"/>
    </source>
</evidence>
<keyword evidence="5" id="KW-1185">Reference proteome</keyword>
<accession>H6LIJ6</accession>
<dbReference type="PROSITE" id="PS50112">
    <property type="entry name" value="PAS"/>
    <property type="match status" value="1"/>
</dbReference>
<dbReference type="InterPro" id="IPR001610">
    <property type="entry name" value="PAC"/>
</dbReference>
<dbReference type="InterPro" id="IPR000700">
    <property type="entry name" value="PAS-assoc_C"/>
</dbReference>
<feature type="domain" description="PAS" evidence="1">
    <location>
        <begin position="130"/>
        <end position="176"/>
    </location>
</feature>
<name>H6LIJ6_ACEWD</name>
<dbReference type="STRING" id="931626.Awo_c17900"/>
<dbReference type="KEGG" id="awo:Awo_c17900"/>
<dbReference type="eggNOG" id="COG3706">
    <property type="taxonomic scope" value="Bacteria"/>
</dbReference>
<evidence type="ECO:0000313" key="5">
    <source>
        <dbReference type="Proteomes" id="UP000007177"/>
    </source>
</evidence>
<dbReference type="NCBIfam" id="TIGR00254">
    <property type="entry name" value="GGDEF"/>
    <property type="match status" value="1"/>
</dbReference>
<dbReference type="NCBIfam" id="TIGR00229">
    <property type="entry name" value="sensory_box"/>
    <property type="match status" value="1"/>
</dbReference>
<dbReference type="eggNOG" id="COG3829">
    <property type="taxonomic scope" value="Bacteria"/>
</dbReference>
<evidence type="ECO:0008006" key="6">
    <source>
        <dbReference type="Google" id="ProtNLM"/>
    </source>
</evidence>
<dbReference type="PANTHER" id="PTHR46663">
    <property type="entry name" value="DIGUANYLATE CYCLASE DGCT-RELATED"/>
    <property type="match status" value="1"/>
</dbReference>
<dbReference type="PROSITE" id="PS50887">
    <property type="entry name" value="GGDEF"/>
    <property type="match status" value="1"/>
</dbReference>
<dbReference type="RefSeq" id="WP_014356170.1">
    <property type="nucleotide sequence ID" value="NC_016894.1"/>
</dbReference>
<dbReference type="FunFam" id="3.30.70.270:FF:000001">
    <property type="entry name" value="Diguanylate cyclase domain protein"/>
    <property type="match status" value="1"/>
</dbReference>